<feature type="domain" description="Histidine kinase" evidence="11">
    <location>
        <begin position="364"/>
        <end position="583"/>
    </location>
</feature>
<evidence type="ECO:0000256" key="7">
    <source>
        <dbReference type="ARBA" id="ARBA00022777"/>
    </source>
</evidence>
<dbReference type="EMBL" id="QJVJ01000001">
    <property type="protein sequence ID" value="PYI57259.1"/>
    <property type="molecule type" value="Genomic_DNA"/>
</dbReference>
<keyword evidence="10" id="KW-0472">Membrane</keyword>
<dbReference type="Pfam" id="PF00512">
    <property type="entry name" value="HisKA"/>
    <property type="match status" value="1"/>
</dbReference>
<name>A0A2V5KCC9_9BACL</name>
<proteinExistence type="predicted"/>
<dbReference type="GO" id="GO:0030295">
    <property type="term" value="F:protein kinase activator activity"/>
    <property type="evidence" value="ECO:0007669"/>
    <property type="project" value="TreeGrafter"/>
</dbReference>
<dbReference type="CDD" id="cd00082">
    <property type="entry name" value="HisKA"/>
    <property type="match status" value="1"/>
</dbReference>
<comment type="caution">
    <text evidence="12">The sequence shown here is derived from an EMBL/GenBank/DDBJ whole genome shotgun (WGS) entry which is preliminary data.</text>
</comment>
<dbReference type="OrthoDB" id="368131at2"/>
<keyword evidence="4" id="KW-0597">Phosphoprotein</keyword>
<dbReference type="PROSITE" id="PS50109">
    <property type="entry name" value="HIS_KIN"/>
    <property type="match status" value="1"/>
</dbReference>
<keyword evidence="5" id="KW-0808">Transferase</keyword>
<dbReference type="SUPFAM" id="SSF47384">
    <property type="entry name" value="Homodimeric domain of signal transducing histidine kinase"/>
    <property type="match status" value="1"/>
</dbReference>
<keyword evidence="13" id="KW-1185">Reference proteome</keyword>
<protein>
    <recommendedName>
        <fullName evidence="3">histidine kinase</fullName>
        <ecNumber evidence="3">2.7.13.3</ecNumber>
    </recommendedName>
</protein>
<evidence type="ECO:0000313" key="13">
    <source>
        <dbReference type="Proteomes" id="UP000247476"/>
    </source>
</evidence>
<dbReference type="GO" id="GO:0007234">
    <property type="term" value="P:osmosensory signaling via phosphorelay pathway"/>
    <property type="evidence" value="ECO:0007669"/>
    <property type="project" value="TreeGrafter"/>
</dbReference>
<dbReference type="SMART" id="SM00387">
    <property type="entry name" value="HATPase_c"/>
    <property type="match status" value="1"/>
</dbReference>
<accession>A0A2V5KCC9</accession>
<keyword evidence="8" id="KW-0067">ATP-binding</keyword>
<reference evidence="12 13" key="1">
    <citation type="submission" date="2018-05" db="EMBL/GenBank/DDBJ databases">
        <title>Paenibacillus flagellatus sp. nov., isolated from selenium mineral soil.</title>
        <authorList>
            <person name="Dai X."/>
        </authorList>
    </citation>
    <scope>NUCLEOTIDE SEQUENCE [LARGE SCALE GENOMIC DNA]</scope>
    <source>
        <strain evidence="12 13">DXL2</strain>
    </source>
</reference>
<dbReference type="GO" id="GO:0000156">
    <property type="term" value="F:phosphorelay response regulator activity"/>
    <property type="evidence" value="ECO:0007669"/>
    <property type="project" value="TreeGrafter"/>
</dbReference>
<evidence type="ECO:0000256" key="8">
    <source>
        <dbReference type="ARBA" id="ARBA00022840"/>
    </source>
</evidence>
<dbReference type="CDD" id="cd00075">
    <property type="entry name" value="HATPase"/>
    <property type="match status" value="1"/>
</dbReference>
<dbReference type="InterPro" id="IPR036097">
    <property type="entry name" value="HisK_dim/P_sf"/>
</dbReference>
<organism evidence="12 13">
    <name type="scientific">Paenibacillus flagellatus</name>
    <dbReference type="NCBI Taxonomy" id="2211139"/>
    <lineage>
        <taxon>Bacteria</taxon>
        <taxon>Bacillati</taxon>
        <taxon>Bacillota</taxon>
        <taxon>Bacilli</taxon>
        <taxon>Bacillales</taxon>
        <taxon>Paenibacillaceae</taxon>
        <taxon>Paenibacillus</taxon>
    </lineage>
</organism>
<evidence type="ECO:0000313" key="12">
    <source>
        <dbReference type="EMBL" id="PYI57259.1"/>
    </source>
</evidence>
<dbReference type="InterPro" id="IPR005467">
    <property type="entry name" value="His_kinase_dom"/>
</dbReference>
<dbReference type="InterPro" id="IPR050351">
    <property type="entry name" value="BphY/WalK/GraS-like"/>
</dbReference>
<keyword evidence="7 12" id="KW-0418">Kinase</keyword>
<evidence type="ECO:0000256" key="1">
    <source>
        <dbReference type="ARBA" id="ARBA00000085"/>
    </source>
</evidence>
<dbReference type="RefSeq" id="WP_110838298.1">
    <property type="nucleotide sequence ID" value="NZ_QJVJ01000001.1"/>
</dbReference>
<evidence type="ECO:0000259" key="11">
    <source>
        <dbReference type="PROSITE" id="PS50109"/>
    </source>
</evidence>
<sequence length="587" mass="65512">MNVRWRLTLRLIGWLAALGLVLLLLAAGAFGWISQRLLQIEAGRNFASAGLQRLLQTMVVKDGKLHFDPGLLEQVRQSGGWLQLLDGEGRVTEAFFTPPDVPDRYGPGELTAYWLGKEPFPYSLYLWIQEKDGVTYTLLYGMSDPDERLLESMAAQGVLQGDKVVLPERLKAGLERNGSWLQVLDADGTERAAFNKPEGALSRYSPQELALRSIYPDRYGTKLVVHFDADSGRTWALSAPLPGNEPGRHPVFPPEIRALAVGIGALALSVLLVLLVVSYWFGHRIGSPLLHMMKWLRALDESRYAEPAGPDGRPRSRNRRGKRKANYRMYDEVLHSFESLSETLRRNERLRAETERMRDEWIAGVSHDLKTPLSSIRGYAHMLETDAYDWSPQEVRSFARIVLDKAQHMDGLINDLALTYRLRSGGQAPELETVDLNEFMAEAVREASSHPRFEQSRIRFSPADRPAPLVVYKPWLQRITDNLVANALLHNGEGTTLTVSVRSDEQGAVTVAFEDDGEGMDEATKARLFDRYYRGTDSESRGEGTGLGMAISKALTEALGGTIEVESDPGRGTAIRVLFPSARSRGL</sequence>
<comment type="catalytic activity">
    <reaction evidence="1">
        <text>ATP + protein L-histidine = ADP + protein N-phospho-L-histidine.</text>
        <dbReference type="EC" id="2.7.13.3"/>
    </reaction>
</comment>
<dbReference type="Proteomes" id="UP000247476">
    <property type="component" value="Unassembled WGS sequence"/>
</dbReference>
<keyword evidence="10" id="KW-0812">Transmembrane</keyword>
<dbReference type="SUPFAM" id="SSF55874">
    <property type="entry name" value="ATPase domain of HSP90 chaperone/DNA topoisomerase II/histidine kinase"/>
    <property type="match status" value="1"/>
</dbReference>
<dbReference type="Gene3D" id="1.10.287.130">
    <property type="match status" value="1"/>
</dbReference>
<dbReference type="PANTHER" id="PTHR42878">
    <property type="entry name" value="TWO-COMPONENT HISTIDINE KINASE"/>
    <property type="match status" value="1"/>
</dbReference>
<dbReference type="Gene3D" id="3.30.565.10">
    <property type="entry name" value="Histidine kinase-like ATPase, C-terminal domain"/>
    <property type="match status" value="1"/>
</dbReference>
<dbReference type="GO" id="GO:0005524">
    <property type="term" value="F:ATP binding"/>
    <property type="evidence" value="ECO:0007669"/>
    <property type="project" value="UniProtKB-KW"/>
</dbReference>
<evidence type="ECO:0000256" key="10">
    <source>
        <dbReference type="SAM" id="Phobius"/>
    </source>
</evidence>
<dbReference type="AlphaFoldDB" id="A0A2V5KCC9"/>
<keyword evidence="6" id="KW-0547">Nucleotide-binding</keyword>
<keyword evidence="9" id="KW-0902">Two-component regulatory system</keyword>
<evidence type="ECO:0000256" key="9">
    <source>
        <dbReference type="ARBA" id="ARBA00023012"/>
    </source>
</evidence>
<dbReference type="InterPro" id="IPR003594">
    <property type="entry name" value="HATPase_dom"/>
</dbReference>
<dbReference type="GO" id="GO:0000155">
    <property type="term" value="F:phosphorelay sensor kinase activity"/>
    <property type="evidence" value="ECO:0007669"/>
    <property type="project" value="InterPro"/>
</dbReference>
<feature type="transmembrane region" description="Helical" evidence="10">
    <location>
        <begin position="258"/>
        <end position="282"/>
    </location>
</feature>
<dbReference type="PRINTS" id="PR00344">
    <property type="entry name" value="BCTRLSENSOR"/>
</dbReference>
<evidence type="ECO:0000256" key="4">
    <source>
        <dbReference type="ARBA" id="ARBA00022553"/>
    </source>
</evidence>
<dbReference type="InterPro" id="IPR036890">
    <property type="entry name" value="HATPase_C_sf"/>
</dbReference>
<dbReference type="SMART" id="SM00388">
    <property type="entry name" value="HisKA"/>
    <property type="match status" value="1"/>
</dbReference>
<comment type="subcellular location">
    <subcellularLocation>
        <location evidence="2">Membrane</location>
    </subcellularLocation>
</comment>
<evidence type="ECO:0000256" key="3">
    <source>
        <dbReference type="ARBA" id="ARBA00012438"/>
    </source>
</evidence>
<evidence type="ECO:0000256" key="2">
    <source>
        <dbReference type="ARBA" id="ARBA00004370"/>
    </source>
</evidence>
<dbReference type="InterPro" id="IPR004358">
    <property type="entry name" value="Sig_transdc_His_kin-like_C"/>
</dbReference>
<dbReference type="Pfam" id="PF02518">
    <property type="entry name" value="HATPase_c"/>
    <property type="match status" value="1"/>
</dbReference>
<dbReference type="InterPro" id="IPR003661">
    <property type="entry name" value="HisK_dim/P_dom"/>
</dbReference>
<evidence type="ECO:0000256" key="6">
    <source>
        <dbReference type="ARBA" id="ARBA00022741"/>
    </source>
</evidence>
<gene>
    <name evidence="12" type="ORF">DLM86_02110</name>
</gene>
<dbReference type="PANTHER" id="PTHR42878:SF7">
    <property type="entry name" value="SENSOR HISTIDINE KINASE GLRK"/>
    <property type="match status" value="1"/>
</dbReference>
<dbReference type="EC" id="2.7.13.3" evidence="3"/>
<evidence type="ECO:0000256" key="5">
    <source>
        <dbReference type="ARBA" id="ARBA00022679"/>
    </source>
</evidence>
<keyword evidence="10" id="KW-1133">Transmembrane helix</keyword>